<dbReference type="EMBL" id="JAGMUU010000005">
    <property type="protein sequence ID" value="KAH7152257.1"/>
    <property type="molecule type" value="Genomic_DNA"/>
</dbReference>
<sequence>MSRHWRGSGKVEIPHGSKPTGWDLPSLLTVFFCTLQYVMKPLSCENRWPKTTLTLGPLGFSTCGLHFQLTFAHDSRSLMTCPGIAVPLAPEHSQRESDSCQFLVESQEACATTSPNKPLPCSQVYCIRLFHARQARINRSVKLLGKSPERVIIMSMTFAYYSSCRDLYYVSGKTAQATPSALYVYF</sequence>
<evidence type="ECO:0000313" key="2">
    <source>
        <dbReference type="Proteomes" id="UP000717696"/>
    </source>
</evidence>
<evidence type="ECO:0000313" key="1">
    <source>
        <dbReference type="EMBL" id="KAH7152257.1"/>
    </source>
</evidence>
<dbReference type="AlphaFoldDB" id="A0A9P9F3P1"/>
<name>A0A9P9F3P1_9HYPO</name>
<dbReference type="Proteomes" id="UP000717696">
    <property type="component" value="Unassembled WGS sequence"/>
</dbReference>
<reference evidence="1" key="1">
    <citation type="journal article" date="2021" name="Nat. Commun.">
        <title>Genetic determinants of endophytism in the Arabidopsis root mycobiome.</title>
        <authorList>
            <person name="Mesny F."/>
            <person name="Miyauchi S."/>
            <person name="Thiergart T."/>
            <person name="Pickel B."/>
            <person name="Atanasova L."/>
            <person name="Karlsson M."/>
            <person name="Huettel B."/>
            <person name="Barry K.W."/>
            <person name="Haridas S."/>
            <person name="Chen C."/>
            <person name="Bauer D."/>
            <person name="Andreopoulos W."/>
            <person name="Pangilinan J."/>
            <person name="LaButti K."/>
            <person name="Riley R."/>
            <person name="Lipzen A."/>
            <person name="Clum A."/>
            <person name="Drula E."/>
            <person name="Henrissat B."/>
            <person name="Kohler A."/>
            <person name="Grigoriev I.V."/>
            <person name="Martin F.M."/>
            <person name="Hacquard S."/>
        </authorList>
    </citation>
    <scope>NUCLEOTIDE SEQUENCE</scope>
    <source>
        <strain evidence="1">MPI-CAGE-AT-0021</strain>
    </source>
</reference>
<comment type="caution">
    <text evidence="1">The sequence shown here is derived from an EMBL/GenBank/DDBJ whole genome shotgun (WGS) entry which is preliminary data.</text>
</comment>
<gene>
    <name evidence="1" type="ORF">B0J13DRAFT_258610</name>
</gene>
<proteinExistence type="predicted"/>
<keyword evidence="2" id="KW-1185">Reference proteome</keyword>
<protein>
    <submittedName>
        <fullName evidence="1">Uncharacterized protein</fullName>
    </submittedName>
</protein>
<organism evidence="1 2">
    <name type="scientific">Dactylonectria estremocensis</name>
    <dbReference type="NCBI Taxonomy" id="1079267"/>
    <lineage>
        <taxon>Eukaryota</taxon>
        <taxon>Fungi</taxon>
        <taxon>Dikarya</taxon>
        <taxon>Ascomycota</taxon>
        <taxon>Pezizomycotina</taxon>
        <taxon>Sordariomycetes</taxon>
        <taxon>Hypocreomycetidae</taxon>
        <taxon>Hypocreales</taxon>
        <taxon>Nectriaceae</taxon>
        <taxon>Dactylonectria</taxon>
    </lineage>
</organism>
<accession>A0A9P9F3P1</accession>